<reference evidence="1 2" key="1">
    <citation type="journal article" date="2021" name="Hortic Res">
        <title>High-quality reference genome and annotation aids understanding of berry development for evergreen blueberry (Vaccinium darrowii).</title>
        <authorList>
            <person name="Yu J."/>
            <person name="Hulse-Kemp A.M."/>
            <person name="Babiker E."/>
            <person name="Staton M."/>
        </authorList>
    </citation>
    <scope>NUCLEOTIDE SEQUENCE [LARGE SCALE GENOMIC DNA]</scope>
    <source>
        <strain evidence="2">cv. NJ 8807/NJ 8810</strain>
        <tissue evidence="1">Young leaf</tissue>
    </source>
</reference>
<name>A0ACB7Z2L3_9ERIC</name>
<sequence length="132" mass="14635">MLIWIPTIELLLEQGDCSLYFPPRALISTLLPTKLDNITHNTYHEFSPKYFRNFILGLPKSTEATTPSLMTRMSTPSSSRSRPASTCVVGGLGGREEEARAAREAISDFSVWKWSGVGEERRGVGGNACRQD</sequence>
<evidence type="ECO:0000313" key="2">
    <source>
        <dbReference type="Proteomes" id="UP000828048"/>
    </source>
</evidence>
<accession>A0ACB7Z2L3</accession>
<comment type="caution">
    <text evidence="1">The sequence shown here is derived from an EMBL/GenBank/DDBJ whole genome shotgun (WGS) entry which is preliminary data.</text>
</comment>
<protein>
    <submittedName>
        <fullName evidence="1">Uncharacterized protein</fullName>
    </submittedName>
</protein>
<evidence type="ECO:0000313" key="1">
    <source>
        <dbReference type="EMBL" id="KAH7859740.1"/>
    </source>
</evidence>
<organism evidence="1 2">
    <name type="scientific">Vaccinium darrowii</name>
    <dbReference type="NCBI Taxonomy" id="229202"/>
    <lineage>
        <taxon>Eukaryota</taxon>
        <taxon>Viridiplantae</taxon>
        <taxon>Streptophyta</taxon>
        <taxon>Embryophyta</taxon>
        <taxon>Tracheophyta</taxon>
        <taxon>Spermatophyta</taxon>
        <taxon>Magnoliopsida</taxon>
        <taxon>eudicotyledons</taxon>
        <taxon>Gunneridae</taxon>
        <taxon>Pentapetalae</taxon>
        <taxon>asterids</taxon>
        <taxon>Ericales</taxon>
        <taxon>Ericaceae</taxon>
        <taxon>Vaccinioideae</taxon>
        <taxon>Vaccinieae</taxon>
        <taxon>Vaccinium</taxon>
    </lineage>
</organism>
<dbReference type="EMBL" id="CM037154">
    <property type="protein sequence ID" value="KAH7859740.1"/>
    <property type="molecule type" value="Genomic_DNA"/>
</dbReference>
<keyword evidence="2" id="KW-1185">Reference proteome</keyword>
<dbReference type="Proteomes" id="UP000828048">
    <property type="component" value="Chromosome 4"/>
</dbReference>
<gene>
    <name evidence="1" type="ORF">Vadar_004920</name>
</gene>
<proteinExistence type="predicted"/>